<dbReference type="EMBL" id="JAAZQD010000004">
    <property type="protein sequence ID" value="NKZ39706.1"/>
    <property type="molecule type" value="Genomic_DNA"/>
</dbReference>
<dbReference type="Proteomes" id="UP000541636">
    <property type="component" value="Unassembled WGS sequence"/>
</dbReference>
<keyword evidence="3" id="KW-1185">Reference proteome</keyword>
<dbReference type="InterPro" id="IPR052894">
    <property type="entry name" value="AsmA-related"/>
</dbReference>
<proteinExistence type="predicted"/>
<dbReference type="GO" id="GO:0005886">
    <property type="term" value="C:plasma membrane"/>
    <property type="evidence" value="ECO:0007669"/>
    <property type="project" value="TreeGrafter"/>
</dbReference>
<gene>
    <name evidence="2" type="ORF">HF690_12170</name>
</gene>
<sequence>MSRRLRITLLSVAGVALALVLAALVLTYVMLRPARFTETLRSAARNAGLELTLTAPARPTLWPRPGVQLQGLQVFAKNQADPILIADHGQIVVPWRALFGGPTAINKLELDSPRLDLDQLQYALNELPTKSTGQPSLPSIDAGVSIRNGTLVRDNSVLLQDVSLQTGALSSGRTFSLNASGQSASGKNLRLTLMFTPLETARGAIELKDLKLSGYGGKDSRIQLAGNATWLGGPKLAIALHGEMAVKGSDSYRIDVGSDTPDARLGGRLHVKLEGPQTSADLHLSPLELAAWWKRIAGDHAPGPLPPPPIDGTVDADALTFGDVQIKGLKLRSGSALPAAASSAAQAEQNEVK</sequence>
<dbReference type="Pfam" id="PF05170">
    <property type="entry name" value="AsmA"/>
    <property type="match status" value="1"/>
</dbReference>
<dbReference type="AlphaFoldDB" id="A0A846ZNV6"/>
<evidence type="ECO:0000313" key="2">
    <source>
        <dbReference type="EMBL" id="NKZ39706.1"/>
    </source>
</evidence>
<evidence type="ECO:0000259" key="1">
    <source>
        <dbReference type="Pfam" id="PF05170"/>
    </source>
</evidence>
<dbReference type="GO" id="GO:0090313">
    <property type="term" value="P:regulation of protein targeting to membrane"/>
    <property type="evidence" value="ECO:0007669"/>
    <property type="project" value="TreeGrafter"/>
</dbReference>
<comment type="caution">
    <text evidence="2">The sequence shown here is derived from an EMBL/GenBank/DDBJ whole genome shotgun (WGS) entry which is preliminary data.</text>
</comment>
<dbReference type="RefSeq" id="WP_168609616.1">
    <property type="nucleotide sequence ID" value="NZ_JAAZQD010000004.1"/>
</dbReference>
<name>A0A846ZNV6_9GAMM</name>
<dbReference type="InterPro" id="IPR007844">
    <property type="entry name" value="AsmA"/>
</dbReference>
<organism evidence="2 3">
    <name type="scientific">Oleiagrimonas citrea</name>
    <dbReference type="NCBI Taxonomy" id="1665687"/>
    <lineage>
        <taxon>Bacteria</taxon>
        <taxon>Pseudomonadati</taxon>
        <taxon>Pseudomonadota</taxon>
        <taxon>Gammaproteobacteria</taxon>
        <taxon>Lysobacterales</taxon>
        <taxon>Rhodanobacteraceae</taxon>
        <taxon>Oleiagrimonas</taxon>
    </lineage>
</organism>
<dbReference type="PANTHER" id="PTHR30441">
    <property type="entry name" value="DUF748 DOMAIN-CONTAINING PROTEIN"/>
    <property type="match status" value="1"/>
</dbReference>
<protein>
    <submittedName>
        <fullName evidence="2">Membrane assembly protein AsmA</fullName>
    </submittedName>
</protein>
<reference evidence="2 3" key="1">
    <citation type="journal article" date="2017" name="Int. J. Syst. Evol. Microbiol.">
        <title>Oleiagrimonas citrea sp. nov., a marine bacterium isolated from tidal flat sediment and emended description of the genus Oleiagrimonas Fang et al. 2015 and Oleiagrimonas soli.</title>
        <authorList>
            <person name="Yang S.H."/>
            <person name="Seo H.S."/>
            <person name="Seong C.N."/>
            <person name="Kwon K.K."/>
        </authorList>
    </citation>
    <scope>NUCLEOTIDE SEQUENCE [LARGE SCALE GENOMIC DNA]</scope>
    <source>
        <strain evidence="2 3">MEBiC09124</strain>
    </source>
</reference>
<evidence type="ECO:0000313" key="3">
    <source>
        <dbReference type="Proteomes" id="UP000541636"/>
    </source>
</evidence>
<dbReference type="PANTHER" id="PTHR30441:SF8">
    <property type="entry name" value="DUF748 DOMAIN-CONTAINING PROTEIN"/>
    <property type="match status" value="1"/>
</dbReference>
<feature type="domain" description="AsmA" evidence="1">
    <location>
        <begin position="1"/>
        <end position="121"/>
    </location>
</feature>
<accession>A0A846ZNV6</accession>